<keyword evidence="3" id="KW-1185">Reference proteome</keyword>
<dbReference type="NCBIfam" id="TIGR00135">
    <property type="entry name" value="gatC"/>
    <property type="match status" value="1"/>
</dbReference>
<keyword evidence="1" id="KW-0067">ATP-binding</keyword>
<name>A0ABV4U107_9GAMM</name>
<protein>
    <recommendedName>
        <fullName evidence="1">Aspartyl/glutamyl-tRNA(Asn/Gln) amidotransferase subunit C</fullName>
        <shortName evidence="1">Asp/Glu-ADT subunit C</shortName>
        <ecNumber evidence="1">6.3.5.-</ecNumber>
    </recommendedName>
</protein>
<dbReference type="HAMAP" id="MF_00122">
    <property type="entry name" value="GatC"/>
    <property type="match status" value="1"/>
</dbReference>
<dbReference type="RefSeq" id="WP_373656900.1">
    <property type="nucleotide sequence ID" value="NZ_JBGUAW010000011.1"/>
</dbReference>
<dbReference type="Gene3D" id="1.10.20.60">
    <property type="entry name" value="Glu-tRNAGln amidotransferase C subunit, N-terminal domain"/>
    <property type="match status" value="1"/>
</dbReference>
<comment type="caution">
    <text evidence="2">The sequence shown here is derived from an EMBL/GenBank/DDBJ whole genome shotgun (WGS) entry which is preliminary data.</text>
</comment>
<accession>A0ABV4U107</accession>
<evidence type="ECO:0000313" key="3">
    <source>
        <dbReference type="Proteomes" id="UP001575181"/>
    </source>
</evidence>
<dbReference type="Pfam" id="PF02686">
    <property type="entry name" value="GatC"/>
    <property type="match status" value="1"/>
</dbReference>
<dbReference type="InterPro" id="IPR003837">
    <property type="entry name" value="GatC"/>
</dbReference>
<comment type="similarity">
    <text evidence="1">Belongs to the GatC family.</text>
</comment>
<dbReference type="PANTHER" id="PTHR15004">
    <property type="entry name" value="GLUTAMYL-TRNA(GLN) AMIDOTRANSFERASE SUBUNIT C, MITOCHONDRIAL"/>
    <property type="match status" value="1"/>
</dbReference>
<gene>
    <name evidence="1 2" type="primary">gatC</name>
    <name evidence="2" type="ORF">ACERLL_14935</name>
</gene>
<keyword evidence="1" id="KW-0648">Protein biosynthesis</keyword>
<keyword evidence="1" id="KW-0436">Ligase</keyword>
<proteinExistence type="inferred from homology"/>
<dbReference type="SUPFAM" id="SSF141000">
    <property type="entry name" value="Glu-tRNAGln amidotransferase C subunit"/>
    <property type="match status" value="1"/>
</dbReference>
<comment type="subunit">
    <text evidence="1">Heterotrimer of A, B and C subunits.</text>
</comment>
<sequence length="95" mass="10607">MALDRDTAEQVAHLARLRLDPEQAADVAEDLSRVLDLIDQIEQVDTADVTPLAHPLDLSQPLRGDEVTSDWDRGELQKSAPDVVEGYYRVPRSVE</sequence>
<keyword evidence="1" id="KW-0547">Nucleotide-binding</keyword>
<dbReference type="Proteomes" id="UP001575181">
    <property type="component" value="Unassembled WGS sequence"/>
</dbReference>
<dbReference type="EC" id="6.3.5.-" evidence="1"/>
<dbReference type="PANTHER" id="PTHR15004:SF0">
    <property type="entry name" value="GLUTAMYL-TRNA(GLN) AMIDOTRANSFERASE SUBUNIT C, MITOCHONDRIAL"/>
    <property type="match status" value="1"/>
</dbReference>
<organism evidence="2 3">
    <name type="scientific">Thiohalorhabdus methylotrophus</name>
    <dbReference type="NCBI Taxonomy" id="3242694"/>
    <lineage>
        <taxon>Bacteria</taxon>
        <taxon>Pseudomonadati</taxon>
        <taxon>Pseudomonadota</taxon>
        <taxon>Gammaproteobacteria</taxon>
        <taxon>Thiohalorhabdales</taxon>
        <taxon>Thiohalorhabdaceae</taxon>
        <taxon>Thiohalorhabdus</taxon>
    </lineage>
</organism>
<reference evidence="2 3" key="1">
    <citation type="submission" date="2024-08" db="EMBL/GenBank/DDBJ databases">
        <title>Whole-genome sequencing of halo(alkali)philic microorganisms from hypersaline lakes.</title>
        <authorList>
            <person name="Sorokin D.Y."/>
            <person name="Merkel A.Y."/>
            <person name="Messina E."/>
            <person name="Yakimov M."/>
        </authorList>
    </citation>
    <scope>NUCLEOTIDE SEQUENCE [LARGE SCALE GENOMIC DNA]</scope>
    <source>
        <strain evidence="2 3">Cl-TMA</strain>
    </source>
</reference>
<comment type="function">
    <text evidence="1">Allows the formation of correctly charged Asn-tRNA(Asn) or Gln-tRNA(Gln) through the transamidation of misacylated Asp-tRNA(Asn) or Glu-tRNA(Gln) in organisms which lack either or both of asparaginyl-tRNA or glutaminyl-tRNA synthetases. The reaction takes place in the presence of glutamine and ATP through an activated phospho-Asp-tRNA(Asn) or phospho-Glu-tRNA(Gln).</text>
</comment>
<evidence type="ECO:0000256" key="1">
    <source>
        <dbReference type="HAMAP-Rule" id="MF_00122"/>
    </source>
</evidence>
<comment type="catalytic activity">
    <reaction evidence="1">
        <text>L-glutamyl-tRNA(Gln) + L-glutamine + ATP + H2O = L-glutaminyl-tRNA(Gln) + L-glutamate + ADP + phosphate + H(+)</text>
        <dbReference type="Rhea" id="RHEA:17521"/>
        <dbReference type="Rhea" id="RHEA-COMP:9681"/>
        <dbReference type="Rhea" id="RHEA-COMP:9684"/>
        <dbReference type="ChEBI" id="CHEBI:15377"/>
        <dbReference type="ChEBI" id="CHEBI:15378"/>
        <dbReference type="ChEBI" id="CHEBI:29985"/>
        <dbReference type="ChEBI" id="CHEBI:30616"/>
        <dbReference type="ChEBI" id="CHEBI:43474"/>
        <dbReference type="ChEBI" id="CHEBI:58359"/>
        <dbReference type="ChEBI" id="CHEBI:78520"/>
        <dbReference type="ChEBI" id="CHEBI:78521"/>
        <dbReference type="ChEBI" id="CHEBI:456216"/>
    </reaction>
</comment>
<dbReference type="InterPro" id="IPR036113">
    <property type="entry name" value="Asp/Glu-ADT_sf_sub_c"/>
</dbReference>
<dbReference type="EMBL" id="JBGUAW010000011">
    <property type="protein sequence ID" value="MFA9462111.1"/>
    <property type="molecule type" value="Genomic_DNA"/>
</dbReference>
<comment type="catalytic activity">
    <reaction evidence="1">
        <text>L-aspartyl-tRNA(Asn) + L-glutamine + ATP + H2O = L-asparaginyl-tRNA(Asn) + L-glutamate + ADP + phosphate + 2 H(+)</text>
        <dbReference type="Rhea" id="RHEA:14513"/>
        <dbReference type="Rhea" id="RHEA-COMP:9674"/>
        <dbReference type="Rhea" id="RHEA-COMP:9677"/>
        <dbReference type="ChEBI" id="CHEBI:15377"/>
        <dbReference type="ChEBI" id="CHEBI:15378"/>
        <dbReference type="ChEBI" id="CHEBI:29985"/>
        <dbReference type="ChEBI" id="CHEBI:30616"/>
        <dbReference type="ChEBI" id="CHEBI:43474"/>
        <dbReference type="ChEBI" id="CHEBI:58359"/>
        <dbReference type="ChEBI" id="CHEBI:78515"/>
        <dbReference type="ChEBI" id="CHEBI:78516"/>
        <dbReference type="ChEBI" id="CHEBI:456216"/>
    </reaction>
</comment>
<evidence type="ECO:0000313" key="2">
    <source>
        <dbReference type="EMBL" id="MFA9462111.1"/>
    </source>
</evidence>